<evidence type="ECO:0008006" key="3">
    <source>
        <dbReference type="Google" id="ProtNLM"/>
    </source>
</evidence>
<proteinExistence type="predicted"/>
<protein>
    <recommendedName>
        <fullName evidence="3">MmcQ/YjbR family DNA-binding protein</fullName>
    </recommendedName>
</protein>
<dbReference type="Proteomes" id="UP000481327">
    <property type="component" value="Unassembled WGS sequence"/>
</dbReference>
<evidence type="ECO:0000313" key="2">
    <source>
        <dbReference type="Proteomes" id="UP000481327"/>
    </source>
</evidence>
<sequence length="123" mass="13158">MGTAARTAAGAGKTVTWGEVIASALALPGAERSTSYGRDAIAVRGKMIIVIGRTDDHFVLTTTRDEAEMLMATDPDCFYQTPHYAGWPGVLVRLATADPERVAALVERAWSRRASKAQLAARP</sequence>
<reference evidence="1 2" key="1">
    <citation type="submission" date="2019-09" db="EMBL/GenBank/DDBJ databases">
        <title>Polymorphobacter sp. isolated from a lake in China.</title>
        <authorList>
            <person name="Liu Z."/>
        </authorList>
    </citation>
    <scope>NUCLEOTIDE SEQUENCE [LARGE SCALE GENOMIC DNA]</scope>
    <source>
        <strain evidence="1 2">D40P</strain>
    </source>
</reference>
<keyword evidence="2" id="KW-1185">Reference proteome</keyword>
<dbReference type="SUPFAM" id="SSF142906">
    <property type="entry name" value="YjbR-like"/>
    <property type="match status" value="1"/>
</dbReference>
<dbReference type="EMBL" id="WIOL01000003">
    <property type="protein sequence ID" value="MQT17778.1"/>
    <property type="molecule type" value="Genomic_DNA"/>
</dbReference>
<accession>A0A7C9GVT9</accession>
<name>A0A7C9GVT9_9SPHN</name>
<organism evidence="1 2">
    <name type="scientific">Sandarakinorhabdus fusca</name>
    <dbReference type="NCBI Taxonomy" id="1439888"/>
    <lineage>
        <taxon>Bacteria</taxon>
        <taxon>Pseudomonadati</taxon>
        <taxon>Pseudomonadota</taxon>
        <taxon>Alphaproteobacteria</taxon>
        <taxon>Sphingomonadales</taxon>
        <taxon>Sphingosinicellaceae</taxon>
        <taxon>Sandarakinorhabdus</taxon>
    </lineage>
</organism>
<evidence type="ECO:0000313" key="1">
    <source>
        <dbReference type="EMBL" id="MQT17778.1"/>
    </source>
</evidence>
<dbReference type="Gene3D" id="3.90.1150.30">
    <property type="match status" value="1"/>
</dbReference>
<dbReference type="InterPro" id="IPR058532">
    <property type="entry name" value="YjbR/MT2646/Rv2570-like"/>
</dbReference>
<comment type="caution">
    <text evidence="1">The sequence shown here is derived from an EMBL/GenBank/DDBJ whole genome shotgun (WGS) entry which is preliminary data.</text>
</comment>
<dbReference type="InterPro" id="IPR038056">
    <property type="entry name" value="YjbR-like_sf"/>
</dbReference>
<dbReference type="Pfam" id="PF04237">
    <property type="entry name" value="YjbR"/>
    <property type="match status" value="1"/>
</dbReference>
<dbReference type="OrthoDB" id="954305at2"/>
<dbReference type="AlphaFoldDB" id="A0A7C9GVT9"/>
<gene>
    <name evidence="1" type="ORF">F3168_10975</name>
</gene>